<reference evidence="1" key="1">
    <citation type="submission" date="2018-02" db="EMBL/GenBank/DDBJ databases">
        <title>Rhizophora mucronata_Transcriptome.</title>
        <authorList>
            <person name="Meera S.P."/>
            <person name="Sreeshan A."/>
            <person name="Augustine A."/>
        </authorList>
    </citation>
    <scope>NUCLEOTIDE SEQUENCE</scope>
    <source>
        <tissue evidence="1">Leaf</tissue>
    </source>
</reference>
<name>A0A2P2R3H9_RHIMU</name>
<protein>
    <submittedName>
        <fullName evidence="1">Uncharacterized protein</fullName>
    </submittedName>
</protein>
<sequence length="23" mass="2692">MLEPKNRLAYQFIELFGALILLV</sequence>
<dbReference type="EMBL" id="GGEC01093200">
    <property type="protein sequence ID" value="MBX73684.1"/>
    <property type="molecule type" value="Transcribed_RNA"/>
</dbReference>
<accession>A0A2P2R3H9</accession>
<organism evidence="1">
    <name type="scientific">Rhizophora mucronata</name>
    <name type="common">Asiatic mangrove</name>
    <dbReference type="NCBI Taxonomy" id="61149"/>
    <lineage>
        <taxon>Eukaryota</taxon>
        <taxon>Viridiplantae</taxon>
        <taxon>Streptophyta</taxon>
        <taxon>Embryophyta</taxon>
        <taxon>Tracheophyta</taxon>
        <taxon>Spermatophyta</taxon>
        <taxon>Magnoliopsida</taxon>
        <taxon>eudicotyledons</taxon>
        <taxon>Gunneridae</taxon>
        <taxon>Pentapetalae</taxon>
        <taxon>rosids</taxon>
        <taxon>fabids</taxon>
        <taxon>Malpighiales</taxon>
        <taxon>Rhizophoraceae</taxon>
        <taxon>Rhizophora</taxon>
    </lineage>
</organism>
<proteinExistence type="predicted"/>
<dbReference type="AlphaFoldDB" id="A0A2P2R3H9"/>
<evidence type="ECO:0000313" key="1">
    <source>
        <dbReference type="EMBL" id="MBX73684.1"/>
    </source>
</evidence>